<reference evidence="3" key="1">
    <citation type="submission" date="2016-11" db="EMBL/GenBank/DDBJ databases">
        <authorList>
            <person name="Varghese N."/>
            <person name="Submissions S."/>
        </authorList>
    </citation>
    <scope>NUCLEOTIDE SEQUENCE [LARGE SCALE GENOMIC DNA]</scope>
    <source>
        <strain evidence="3">DSM 17539</strain>
    </source>
</reference>
<evidence type="ECO:0000313" key="3">
    <source>
        <dbReference type="Proteomes" id="UP000184406"/>
    </source>
</evidence>
<feature type="domain" description="Calcineurin-like phosphoesterase" evidence="1">
    <location>
        <begin position="92"/>
        <end position="320"/>
    </location>
</feature>
<dbReference type="InterPro" id="IPR051918">
    <property type="entry name" value="STPP_CPPED1"/>
</dbReference>
<sequence length="411" mass="46877">MQSYNNFHGLKIPKTKLRTGRQESSGFWLLAFCFFVFAKKVKFIHCNLYSSKMNLKYRFCFFLVPLFILTTSLRAQEAFAAPKLSNPDSWSIILVPDTQTYVKFERNQGILETMTAWVSENIDALNIKMVLCTGDLVEQNELLVSDKINGNMPSRDQWKAVSHAFERLDGKVPYILAAGNHDFGYKSVENRKSNYSQYFPIHRNILNAKALRAAGKNIDGMPSVENATYELISPQQRKFLFLNLEFAPRDTILQWANSEISKEIYKDHTVVMLTHSYLNAQNKHMEKENYPIEDANYGKAIWEKLVAPSKNVQLVFSGHIGSPDNFKAHTAFKVDKNAAGKKVNQITFNAQAMGGGWHGNGGEGWLRIMEFLPDGKTVITTTFSPHFAISPTTQKMAYQRDDYNNFSFLLD</sequence>
<dbReference type="InterPro" id="IPR004843">
    <property type="entry name" value="Calcineurin-like_PHP"/>
</dbReference>
<dbReference type="PANTHER" id="PTHR43143">
    <property type="entry name" value="METALLOPHOSPHOESTERASE, CALCINEURIN SUPERFAMILY"/>
    <property type="match status" value="1"/>
</dbReference>
<proteinExistence type="predicted"/>
<organism evidence="2 3">
    <name type="scientific">Arenibacter palladensis</name>
    <dbReference type="NCBI Taxonomy" id="237373"/>
    <lineage>
        <taxon>Bacteria</taxon>
        <taxon>Pseudomonadati</taxon>
        <taxon>Bacteroidota</taxon>
        <taxon>Flavobacteriia</taxon>
        <taxon>Flavobacteriales</taxon>
        <taxon>Flavobacteriaceae</taxon>
        <taxon>Arenibacter</taxon>
    </lineage>
</organism>
<protein>
    <submittedName>
        <fullName evidence="2">3',5'-cyclic AMP phosphodiesterase CpdA</fullName>
    </submittedName>
</protein>
<dbReference type="PANTHER" id="PTHR43143:SF5">
    <property type="entry name" value="SECRETED PROTEIN"/>
    <property type="match status" value="1"/>
</dbReference>
<dbReference type="EMBL" id="FQUX01000002">
    <property type="protein sequence ID" value="SHF09797.1"/>
    <property type="molecule type" value="Genomic_DNA"/>
</dbReference>
<dbReference type="AlphaFoldDB" id="A0A1M4YW63"/>
<evidence type="ECO:0000259" key="1">
    <source>
        <dbReference type="Pfam" id="PF00149"/>
    </source>
</evidence>
<dbReference type="Gene3D" id="3.60.21.10">
    <property type="match status" value="1"/>
</dbReference>
<accession>A0A1M4YW63</accession>
<dbReference type="Pfam" id="PF00149">
    <property type="entry name" value="Metallophos"/>
    <property type="match status" value="1"/>
</dbReference>
<dbReference type="SUPFAM" id="SSF56300">
    <property type="entry name" value="Metallo-dependent phosphatases"/>
    <property type="match status" value="1"/>
</dbReference>
<dbReference type="InterPro" id="IPR029052">
    <property type="entry name" value="Metallo-depent_PP-like"/>
</dbReference>
<name>A0A1M4YW63_9FLAO</name>
<evidence type="ECO:0000313" key="2">
    <source>
        <dbReference type="EMBL" id="SHF09797.1"/>
    </source>
</evidence>
<dbReference type="GO" id="GO:0016787">
    <property type="term" value="F:hydrolase activity"/>
    <property type="evidence" value="ECO:0007669"/>
    <property type="project" value="InterPro"/>
</dbReference>
<keyword evidence="3" id="KW-1185">Reference proteome</keyword>
<dbReference type="Proteomes" id="UP000184406">
    <property type="component" value="Unassembled WGS sequence"/>
</dbReference>
<gene>
    <name evidence="2" type="ORF">SAMN03080594_102592</name>
</gene>